<proteinExistence type="predicted"/>
<gene>
    <name evidence="1" type="ORF">PanWU01x14_109480</name>
</gene>
<accession>A0A2P5CZQ8</accession>
<dbReference type="EMBL" id="JXTB01000079">
    <property type="protein sequence ID" value="PON66526.1"/>
    <property type="molecule type" value="Genomic_DNA"/>
</dbReference>
<protein>
    <submittedName>
        <fullName evidence="1">Uncharacterized protein</fullName>
    </submittedName>
</protein>
<dbReference type="Proteomes" id="UP000237105">
    <property type="component" value="Unassembled WGS sequence"/>
</dbReference>
<reference evidence="2" key="1">
    <citation type="submission" date="2016-06" db="EMBL/GenBank/DDBJ databases">
        <title>Parallel loss of symbiosis genes in relatives of nitrogen-fixing non-legume Parasponia.</title>
        <authorList>
            <person name="Van Velzen R."/>
            <person name="Holmer R."/>
            <person name="Bu F."/>
            <person name="Rutten L."/>
            <person name="Van Zeijl A."/>
            <person name="Liu W."/>
            <person name="Santuari L."/>
            <person name="Cao Q."/>
            <person name="Sharma T."/>
            <person name="Shen D."/>
            <person name="Roswanjaya Y."/>
            <person name="Wardhani T."/>
            <person name="Kalhor M.S."/>
            <person name="Jansen J."/>
            <person name="Van den Hoogen J."/>
            <person name="Gungor B."/>
            <person name="Hartog M."/>
            <person name="Hontelez J."/>
            <person name="Verver J."/>
            <person name="Yang W.-C."/>
            <person name="Schijlen E."/>
            <person name="Repin R."/>
            <person name="Schilthuizen M."/>
            <person name="Schranz E."/>
            <person name="Heidstra R."/>
            <person name="Miyata K."/>
            <person name="Fedorova E."/>
            <person name="Kohlen W."/>
            <person name="Bisseling T."/>
            <person name="Smit S."/>
            <person name="Geurts R."/>
        </authorList>
    </citation>
    <scope>NUCLEOTIDE SEQUENCE [LARGE SCALE GENOMIC DNA]</scope>
    <source>
        <strain evidence="2">cv. WU1-14</strain>
    </source>
</reference>
<evidence type="ECO:0000313" key="2">
    <source>
        <dbReference type="Proteomes" id="UP000237105"/>
    </source>
</evidence>
<comment type="caution">
    <text evidence="1">The sequence shown here is derived from an EMBL/GenBank/DDBJ whole genome shotgun (WGS) entry which is preliminary data.</text>
</comment>
<keyword evidence="2" id="KW-1185">Reference proteome</keyword>
<organism evidence="1 2">
    <name type="scientific">Parasponia andersonii</name>
    <name type="common">Sponia andersonii</name>
    <dbReference type="NCBI Taxonomy" id="3476"/>
    <lineage>
        <taxon>Eukaryota</taxon>
        <taxon>Viridiplantae</taxon>
        <taxon>Streptophyta</taxon>
        <taxon>Embryophyta</taxon>
        <taxon>Tracheophyta</taxon>
        <taxon>Spermatophyta</taxon>
        <taxon>Magnoliopsida</taxon>
        <taxon>eudicotyledons</taxon>
        <taxon>Gunneridae</taxon>
        <taxon>Pentapetalae</taxon>
        <taxon>rosids</taxon>
        <taxon>fabids</taxon>
        <taxon>Rosales</taxon>
        <taxon>Cannabaceae</taxon>
        <taxon>Parasponia</taxon>
    </lineage>
</organism>
<sequence>MALGKSISLQWLLFSARRRSPAISSSSSQISGRARLKGCNRLIILLLDFCREFFRILALDPRSLELGVHRSNPVARQVALTADGQS</sequence>
<dbReference type="AlphaFoldDB" id="A0A2P5CZQ8"/>
<name>A0A2P5CZQ8_PARAD</name>
<evidence type="ECO:0000313" key="1">
    <source>
        <dbReference type="EMBL" id="PON66526.1"/>
    </source>
</evidence>